<name>A0ABQ2P241_9BACI</name>
<dbReference type="RefSeq" id="WP_188737816.1">
    <property type="nucleotide sequence ID" value="NZ_BMLW01000018.1"/>
</dbReference>
<evidence type="ECO:0000313" key="4">
    <source>
        <dbReference type="Proteomes" id="UP000641206"/>
    </source>
</evidence>
<reference evidence="4" key="1">
    <citation type="journal article" date="2019" name="Int. J. Syst. Evol. Microbiol.">
        <title>The Global Catalogue of Microorganisms (GCM) 10K type strain sequencing project: providing services to taxonomists for standard genome sequencing and annotation.</title>
        <authorList>
            <consortium name="The Broad Institute Genomics Platform"/>
            <consortium name="The Broad Institute Genome Sequencing Center for Infectious Disease"/>
            <person name="Wu L."/>
            <person name="Ma J."/>
        </authorList>
    </citation>
    <scope>NUCLEOTIDE SEQUENCE [LARGE SCALE GENOMIC DNA]</scope>
    <source>
        <strain evidence="4">CGMCC 1.7693</strain>
    </source>
</reference>
<evidence type="ECO:0000256" key="1">
    <source>
        <dbReference type="SAM" id="Coils"/>
    </source>
</evidence>
<gene>
    <name evidence="3" type="ORF">GCM10011346_47440</name>
</gene>
<feature type="region of interest" description="Disordered" evidence="2">
    <location>
        <begin position="154"/>
        <end position="182"/>
    </location>
</feature>
<evidence type="ECO:0000256" key="2">
    <source>
        <dbReference type="SAM" id="MobiDB-lite"/>
    </source>
</evidence>
<keyword evidence="1" id="KW-0175">Coiled coil</keyword>
<dbReference type="Pfam" id="PF06810">
    <property type="entry name" value="Phage_scaffold"/>
    <property type="match status" value="1"/>
</dbReference>
<evidence type="ECO:0000313" key="3">
    <source>
        <dbReference type="EMBL" id="GGP16243.1"/>
    </source>
</evidence>
<comment type="caution">
    <text evidence="3">The sequence shown here is derived from an EMBL/GenBank/DDBJ whole genome shotgun (WGS) entry which is preliminary data.</text>
</comment>
<proteinExistence type="predicted"/>
<sequence length="206" mass="23151">MNLKELLGEELYQQVMDKAGDNKIAVVSDGNWFPKEKFDNKNQEVKDLQDQIKDRDKQLKDLGDKAKGNDELTAEIDRLKQENKDTQTEYENKLSQQAFDFALDKALSGAKAKSAKAVKPFLDIENLKLDGEKIIGLDEQLKTVKENQDYLFEADGQKTPPPQFVNPGNPNGGGSNTPKSIADMTYQELADLKTNNPAQFEQLTKN</sequence>
<keyword evidence="4" id="KW-1185">Reference proteome</keyword>
<dbReference type="EMBL" id="BMLW01000018">
    <property type="protein sequence ID" value="GGP16243.1"/>
    <property type="molecule type" value="Genomic_DNA"/>
</dbReference>
<accession>A0ABQ2P241</accession>
<dbReference type="Proteomes" id="UP000641206">
    <property type="component" value="Unassembled WGS sequence"/>
</dbReference>
<organism evidence="3 4">
    <name type="scientific">Oceanobacillus neutriphilus</name>
    <dbReference type="NCBI Taxonomy" id="531815"/>
    <lineage>
        <taxon>Bacteria</taxon>
        <taxon>Bacillati</taxon>
        <taxon>Bacillota</taxon>
        <taxon>Bacilli</taxon>
        <taxon>Bacillales</taxon>
        <taxon>Bacillaceae</taxon>
        <taxon>Oceanobacillus</taxon>
    </lineage>
</organism>
<dbReference type="InterPro" id="IPR009636">
    <property type="entry name" value="SCAF"/>
</dbReference>
<evidence type="ECO:0008006" key="5">
    <source>
        <dbReference type="Google" id="ProtNLM"/>
    </source>
</evidence>
<protein>
    <recommendedName>
        <fullName evidence="5">Phage minor structural protein GP20</fullName>
    </recommendedName>
</protein>
<feature type="coiled-coil region" evidence="1">
    <location>
        <begin position="38"/>
        <end position="96"/>
    </location>
</feature>